<evidence type="ECO:0000313" key="5">
    <source>
        <dbReference type="Proteomes" id="UP001500503"/>
    </source>
</evidence>
<proteinExistence type="predicted"/>
<dbReference type="CDD" id="cd00051">
    <property type="entry name" value="EFh"/>
    <property type="match status" value="1"/>
</dbReference>
<dbReference type="Proteomes" id="UP001500503">
    <property type="component" value="Unassembled WGS sequence"/>
</dbReference>
<evidence type="ECO:0000256" key="1">
    <source>
        <dbReference type="ARBA" id="ARBA00022737"/>
    </source>
</evidence>
<keyword evidence="2" id="KW-0106">Calcium</keyword>
<dbReference type="Gene3D" id="1.10.238.10">
    <property type="entry name" value="EF-hand"/>
    <property type="match status" value="1"/>
</dbReference>
<evidence type="ECO:0000259" key="3">
    <source>
        <dbReference type="PROSITE" id="PS50222"/>
    </source>
</evidence>
<sequence>MADTSAYAATFEIVDANKDGHISATELKQLMKALGEDITEETATEVVQRMDSNGDGEISLAEFATYMAKG</sequence>
<feature type="domain" description="EF-hand" evidence="3">
    <location>
        <begin position="38"/>
        <end position="70"/>
    </location>
</feature>
<gene>
    <name evidence="4" type="ORF">GCM10023191_099570</name>
</gene>
<name>A0ABP8R8Y3_9ACTN</name>
<comment type="caution">
    <text evidence="4">The sequence shown here is derived from an EMBL/GenBank/DDBJ whole genome shotgun (WGS) entry which is preliminary data.</text>
</comment>
<feature type="domain" description="EF-hand" evidence="3">
    <location>
        <begin position="2"/>
        <end position="37"/>
    </location>
</feature>
<evidence type="ECO:0000313" key="4">
    <source>
        <dbReference type="EMBL" id="GAA4521300.1"/>
    </source>
</evidence>
<keyword evidence="1" id="KW-0677">Repeat</keyword>
<accession>A0ABP8R8Y3</accession>
<dbReference type="SUPFAM" id="SSF47473">
    <property type="entry name" value="EF-hand"/>
    <property type="match status" value="1"/>
</dbReference>
<dbReference type="PROSITE" id="PS50222">
    <property type="entry name" value="EF_HAND_2"/>
    <property type="match status" value="2"/>
</dbReference>
<dbReference type="InterPro" id="IPR050145">
    <property type="entry name" value="Centrin_CML-like"/>
</dbReference>
<dbReference type="InterPro" id="IPR002048">
    <property type="entry name" value="EF_hand_dom"/>
</dbReference>
<dbReference type="Pfam" id="PF13499">
    <property type="entry name" value="EF-hand_7"/>
    <property type="match status" value="1"/>
</dbReference>
<dbReference type="InterPro" id="IPR018247">
    <property type="entry name" value="EF_Hand_1_Ca_BS"/>
</dbReference>
<dbReference type="SMART" id="SM00054">
    <property type="entry name" value="EFh"/>
    <property type="match status" value="2"/>
</dbReference>
<protein>
    <recommendedName>
        <fullName evidence="3">EF-hand domain-containing protein</fullName>
    </recommendedName>
</protein>
<dbReference type="InterPro" id="IPR011992">
    <property type="entry name" value="EF-hand-dom_pair"/>
</dbReference>
<reference evidence="5" key="1">
    <citation type="journal article" date="2019" name="Int. J. Syst. Evol. Microbiol.">
        <title>The Global Catalogue of Microorganisms (GCM) 10K type strain sequencing project: providing services to taxonomists for standard genome sequencing and annotation.</title>
        <authorList>
            <consortium name="The Broad Institute Genomics Platform"/>
            <consortium name="The Broad Institute Genome Sequencing Center for Infectious Disease"/>
            <person name="Wu L."/>
            <person name="Ma J."/>
        </authorList>
    </citation>
    <scope>NUCLEOTIDE SEQUENCE [LARGE SCALE GENOMIC DNA]</scope>
    <source>
        <strain evidence="5">JCM 17933</strain>
    </source>
</reference>
<dbReference type="EMBL" id="BAABHF010000069">
    <property type="protein sequence ID" value="GAA4521300.1"/>
    <property type="molecule type" value="Genomic_DNA"/>
</dbReference>
<dbReference type="PANTHER" id="PTHR23050">
    <property type="entry name" value="CALCIUM BINDING PROTEIN"/>
    <property type="match status" value="1"/>
</dbReference>
<dbReference type="RefSeq" id="WP_345475669.1">
    <property type="nucleotide sequence ID" value="NZ_BAABHF010000069.1"/>
</dbReference>
<evidence type="ECO:0000256" key="2">
    <source>
        <dbReference type="ARBA" id="ARBA00022837"/>
    </source>
</evidence>
<keyword evidence="5" id="KW-1185">Reference proteome</keyword>
<organism evidence="4 5">
    <name type="scientific">Actinoallomurus oryzae</name>
    <dbReference type="NCBI Taxonomy" id="502180"/>
    <lineage>
        <taxon>Bacteria</taxon>
        <taxon>Bacillati</taxon>
        <taxon>Actinomycetota</taxon>
        <taxon>Actinomycetes</taxon>
        <taxon>Streptosporangiales</taxon>
        <taxon>Thermomonosporaceae</taxon>
        <taxon>Actinoallomurus</taxon>
    </lineage>
</organism>
<dbReference type="PROSITE" id="PS00018">
    <property type="entry name" value="EF_HAND_1"/>
    <property type="match status" value="2"/>
</dbReference>